<reference evidence="2" key="1">
    <citation type="submission" date="2017-08" db="EMBL/GenBank/DDBJ databases">
        <authorList>
            <person name="Polle J.E."/>
            <person name="Barry K."/>
            <person name="Cushman J."/>
            <person name="Schmutz J."/>
            <person name="Tran D."/>
            <person name="Hathwaick L.T."/>
            <person name="Yim W.C."/>
            <person name="Jenkins J."/>
            <person name="Mckie-Krisberg Z.M."/>
            <person name="Prochnik S."/>
            <person name="Lindquist E."/>
            <person name="Dockter R.B."/>
            <person name="Adam C."/>
            <person name="Molina H."/>
            <person name="Bunkerborg J."/>
            <person name="Jin E."/>
            <person name="Buchheim M."/>
            <person name="Magnuson J."/>
        </authorList>
    </citation>
    <scope>NUCLEOTIDE SEQUENCE</scope>
    <source>
        <strain evidence="2">CCAP 19/18</strain>
    </source>
</reference>
<comment type="caution">
    <text evidence="2">The sequence shown here is derived from an EMBL/GenBank/DDBJ whole genome shotgun (WGS) entry which is preliminary data.</text>
</comment>
<feature type="compositionally biased region" description="Low complexity" evidence="1">
    <location>
        <begin position="132"/>
        <end position="151"/>
    </location>
</feature>
<gene>
    <name evidence="2" type="ORF">DUNSADRAFT_12469</name>
</gene>
<keyword evidence="3" id="KW-1185">Reference proteome</keyword>
<sequence length="166" mass="17212">MSSKRQRVEAGRVLIPEGLSLYDLKENMGIQSPGSPFGSRIVAVQASPDHAHVYIAAGQGVHAVRVELGKGDAGAGKEGVVLPRRSQLKDPLQHCAALHAQAEIQSLSIAQIDQGRRTALISMDAYGRGLMSVGSSDSKSSSTNSTALGSGVPTFVLTPPGQVEAG</sequence>
<evidence type="ECO:0000256" key="1">
    <source>
        <dbReference type="SAM" id="MobiDB-lite"/>
    </source>
</evidence>
<dbReference type="Proteomes" id="UP000815325">
    <property type="component" value="Unassembled WGS sequence"/>
</dbReference>
<accession>A0ABQ7H3V3</accession>
<evidence type="ECO:0000313" key="2">
    <source>
        <dbReference type="EMBL" id="KAF5841541.1"/>
    </source>
</evidence>
<dbReference type="EMBL" id="MU069483">
    <property type="protein sequence ID" value="KAF5841541.1"/>
    <property type="molecule type" value="Genomic_DNA"/>
</dbReference>
<organism evidence="2 3">
    <name type="scientific">Dunaliella salina</name>
    <name type="common">Green alga</name>
    <name type="synonym">Protococcus salinus</name>
    <dbReference type="NCBI Taxonomy" id="3046"/>
    <lineage>
        <taxon>Eukaryota</taxon>
        <taxon>Viridiplantae</taxon>
        <taxon>Chlorophyta</taxon>
        <taxon>core chlorophytes</taxon>
        <taxon>Chlorophyceae</taxon>
        <taxon>CS clade</taxon>
        <taxon>Chlamydomonadales</taxon>
        <taxon>Dunaliellaceae</taxon>
        <taxon>Dunaliella</taxon>
    </lineage>
</organism>
<protein>
    <submittedName>
        <fullName evidence="2">Uncharacterized protein</fullName>
    </submittedName>
</protein>
<name>A0ABQ7H3V3_DUNSA</name>
<feature type="region of interest" description="Disordered" evidence="1">
    <location>
        <begin position="132"/>
        <end position="166"/>
    </location>
</feature>
<evidence type="ECO:0000313" key="3">
    <source>
        <dbReference type="Proteomes" id="UP000815325"/>
    </source>
</evidence>
<proteinExistence type="predicted"/>